<dbReference type="Proteomes" id="UP001459277">
    <property type="component" value="Unassembled WGS sequence"/>
</dbReference>
<evidence type="ECO:0000313" key="3">
    <source>
        <dbReference type="Proteomes" id="UP001459277"/>
    </source>
</evidence>
<dbReference type="Pfam" id="PF00078">
    <property type="entry name" value="RVT_1"/>
    <property type="match status" value="1"/>
</dbReference>
<dbReference type="PANTHER" id="PTHR33116">
    <property type="entry name" value="REVERSE TRANSCRIPTASE ZINC-BINDING DOMAIN-CONTAINING PROTEIN-RELATED-RELATED"/>
    <property type="match status" value="1"/>
</dbReference>
<sequence length="234" mass="27000">MALKLDMSKAYDRVEWSFLECLLRKMGFHSRRVDLMMERISTVSYSILINGEPSQTIHPSRGLRQGGPLSPYLFLLCIEGLHGLITKAAISSDIRGISIYRNGPRLTHLFFAYDSLLLCRASIQECTHIQNLLANYEEASGQKLNREKTTLFFSKNMASEIQDSIKDLLGVHEIKQYEKYLGLPSFVGRHKRASLAYIKDRIWSKLQGWKEKLLSQASREVLLKQWYKQSRLTL</sequence>
<protein>
    <recommendedName>
        <fullName evidence="1">Reverse transcriptase domain-containing protein</fullName>
    </recommendedName>
</protein>
<name>A0AAW2BLH9_9ROSI</name>
<gene>
    <name evidence="2" type="ORF">SO802_031137</name>
</gene>
<accession>A0AAW2BLH9</accession>
<feature type="domain" description="Reverse transcriptase" evidence="1">
    <location>
        <begin position="1"/>
        <end position="185"/>
    </location>
</feature>
<organism evidence="2 3">
    <name type="scientific">Lithocarpus litseifolius</name>
    <dbReference type="NCBI Taxonomy" id="425828"/>
    <lineage>
        <taxon>Eukaryota</taxon>
        <taxon>Viridiplantae</taxon>
        <taxon>Streptophyta</taxon>
        <taxon>Embryophyta</taxon>
        <taxon>Tracheophyta</taxon>
        <taxon>Spermatophyta</taxon>
        <taxon>Magnoliopsida</taxon>
        <taxon>eudicotyledons</taxon>
        <taxon>Gunneridae</taxon>
        <taxon>Pentapetalae</taxon>
        <taxon>rosids</taxon>
        <taxon>fabids</taxon>
        <taxon>Fagales</taxon>
        <taxon>Fagaceae</taxon>
        <taxon>Lithocarpus</taxon>
    </lineage>
</organism>
<dbReference type="EMBL" id="JAZDWU010000011">
    <property type="protein sequence ID" value="KAK9986186.1"/>
    <property type="molecule type" value="Genomic_DNA"/>
</dbReference>
<proteinExistence type="predicted"/>
<dbReference type="InterPro" id="IPR043502">
    <property type="entry name" value="DNA/RNA_pol_sf"/>
</dbReference>
<dbReference type="AlphaFoldDB" id="A0AAW2BLH9"/>
<dbReference type="InterPro" id="IPR000477">
    <property type="entry name" value="RT_dom"/>
</dbReference>
<keyword evidence="3" id="KW-1185">Reference proteome</keyword>
<reference evidence="2 3" key="1">
    <citation type="submission" date="2024-01" db="EMBL/GenBank/DDBJ databases">
        <title>A telomere-to-telomere, gap-free genome of sweet tea (Lithocarpus litseifolius).</title>
        <authorList>
            <person name="Zhou J."/>
        </authorList>
    </citation>
    <scope>NUCLEOTIDE SEQUENCE [LARGE SCALE GENOMIC DNA]</scope>
    <source>
        <strain evidence="2">Zhou-2022a</strain>
        <tissue evidence="2">Leaf</tissue>
    </source>
</reference>
<comment type="caution">
    <text evidence="2">The sequence shown here is derived from an EMBL/GenBank/DDBJ whole genome shotgun (WGS) entry which is preliminary data.</text>
</comment>
<dbReference type="SUPFAM" id="SSF56672">
    <property type="entry name" value="DNA/RNA polymerases"/>
    <property type="match status" value="1"/>
</dbReference>
<evidence type="ECO:0000313" key="2">
    <source>
        <dbReference type="EMBL" id="KAK9986186.1"/>
    </source>
</evidence>
<evidence type="ECO:0000259" key="1">
    <source>
        <dbReference type="PROSITE" id="PS50878"/>
    </source>
</evidence>
<dbReference type="PROSITE" id="PS50878">
    <property type="entry name" value="RT_POL"/>
    <property type="match status" value="1"/>
</dbReference>
<dbReference type="PANTHER" id="PTHR33116:SF86">
    <property type="entry name" value="REVERSE TRANSCRIPTASE DOMAIN-CONTAINING PROTEIN"/>
    <property type="match status" value="1"/>
</dbReference>